<dbReference type="Pfam" id="PF00595">
    <property type="entry name" value="PDZ"/>
    <property type="match status" value="1"/>
</dbReference>
<dbReference type="FunFam" id="2.30.42.10:FF:000097">
    <property type="entry name" value="PDZ domain-containing protein GIPC1 isoform 1"/>
    <property type="match status" value="1"/>
</dbReference>
<keyword evidence="4" id="KW-1185">Reference proteome</keyword>
<dbReference type="AlphaFoldDB" id="A0A7M5VDW9"/>
<dbReference type="PROSITE" id="PS50106">
    <property type="entry name" value="PDZ"/>
    <property type="match status" value="1"/>
</dbReference>
<dbReference type="SMART" id="SM00228">
    <property type="entry name" value="PDZ"/>
    <property type="match status" value="1"/>
</dbReference>
<dbReference type="Pfam" id="PF25082">
    <property type="entry name" value="GIPC1_GH2"/>
    <property type="match status" value="1"/>
</dbReference>
<dbReference type="InterPro" id="IPR036034">
    <property type="entry name" value="PDZ_sf"/>
</dbReference>
<protein>
    <recommendedName>
        <fullName evidence="2">PDZ domain-containing protein</fullName>
    </recommendedName>
</protein>
<reference evidence="3" key="1">
    <citation type="submission" date="2021-01" db="UniProtKB">
        <authorList>
            <consortium name="EnsemblMetazoa"/>
        </authorList>
    </citation>
    <scope>IDENTIFICATION</scope>
</reference>
<dbReference type="InterPro" id="IPR056814">
    <property type="entry name" value="GIPC1-3_GH1"/>
</dbReference>
<evidence type="ECO:0000313" key="4">
    <source>
        <dbReference type="Proteomes" id="UP000594262"/>
    </source>
</evidence>
<dbReference type="EnsemblMetazoa" id="CLYHEMT009081.2">
    <property type="protein sequence ID" value="CLYHEMP009081.2"/>
    <property type="gene ID" value="CLYHEMG009081"/>
</dbReference>
<organism evidence="3 4">
    <name type="scientific">Clytia hemisphaerica</name>
    <dbReference type="NCBI Taxonomy" id="252671"/>
    <lineage>
        <taxon>Eukaryota</taxon>
        <taxon>Metazoa</taxon>
        <taxon>Cnidaria</taxon>
        <taxon>Hydrozoa</taxon>
        <taxon>Hydroidolina</taxon>
        <taxon>Leptothecata</taxon>
        <taxon>Obeliida</taxon>
        <taxon>Clytiidae</taxon>
        <taxon>Clytia</taxon>
    </lineage>
</organism>
<dbReference type="RefSeq" id="XP_066924484.1">
    <property type="nucleotide sequence ID" value="XM_067068383.1"/>
</dbReference>
<dbReference type="InterPro" id="IPR001478">
    <property type="entry name" value="PDZ"/>
</dbReference>
<comment type="similarity">
    <text evidence="1">Belongs to the GIPC family.</text>
</comment>
<evidence type="ECO:0000259" key="2">
    <source>
        <dbReference type="PROSITE" id="PS50106"/>
    </source>
</evidence>
<evidence type="ECO:0000256" key="1">
    <source>
        <dbReference type="ARBA" id="ARBA00009011"/>
    </source>
</evidence>
<dbReference type="InterPro" id="IPR017379">
    <property type="entry name" value="GIPC1/2/3"/>
</dbReference>
<dbReference type="PANTHER" id="PTHR12259">
    <property type="entry name" value="RGS-GAIP INTERACTING PROTEIN GIPC"/>
    <property type="match status" value="1"/>
</dbReference>
<evidence type="ECO:0000313" key="3">
    <source>
        <dbReference type="EnsemblMetazoa" id="CLYHEMP009081.2"/>
    </source>
</evidence>
<name>A0A7M5VDW9_9CNID</name>
<dbReference type="EnsemblMetazoa" id="CLYHEMT009081.1">
    <property type="protein sequence ID" value="CLYHEMP009081.1"/>
    <property type="gene ID" value="CLYHEMG009081"/>
</dbReference>
<dbReference type="Pfam" id="PF25083">
    <property type="entry name" value="GIPC1_GH1"/>
    <property type="match status" value="1"/>
</dbReference>
<dbReference type="CDD" id="cd21180">
    <property type="entry name" value="GH2_GIPC"/>
    <property type="match status" value="1"/>
</dbReference>
<accession>A0A7M5VDW9</accession>
<dbReference type="Gene3D" id="2.30.42.10">
    <property type="match status" value="1"/>
</dbReference>
<dbReference type="PANTHER" id="PTHR12259:SF1">
    <property type="entry name" value="GH21964P"/>
    <property type="match status" value="1"/>
</dbReference>
<dbReference type="Proteomes" id="UP000594262">
    <property type="component" value="Unplaced"/>
</dbReference>
<feature type="domain" description="PDZ" evidence="2">
    <location>
        <begin position="117"/>
        <end position="184"/>
    </location>
</feature>
<dbReference type="OrthoDB" id="6509831at2759"/>
<dbReference type="InterPro" id="IPR055349">
    <property type="entry name" value="GH2_GIPC"/>
</dbReference>
<proteinExistence type="inferred from homology"/>
<dbReference type="GeneID" id="136811761"/>
<sequence>MPLFGKKEKVNRQDMLTAEPTAEEKVKQIQEENRAQQMAKQLSFSCQLAHGSPTAKISNFSNVRELYSRIADALKISITDILYCTLNSPKADMSKLLGGQIGLEDLIFAHCQGTSKTVTIKKEQDSLGLTITDNGNGYAFIKRVRDDSVASKYTEVKIGDHVAQINDVNVVGMRHFEVAKLLRELPVGEDFIMKLTEPLKGGFEAIAPRQSKGSSNKTEDVGSGRATLRLRSKGPAVVEEVASWENTAIVKIDDLLEKFIGIRDPELANTLLDLGKTQDNPSDFALAVDQQLGDFEFPDDFIFDIWGAVNDAKAGRI</sequence>
<dbReference type="SUPFAM" id="SSF50156">
    <property type="entry name" value="PDZ domain-like"/>
    <property type="match status" value="1"/>
</dbReference>